<proteinExistence type="predicted"/>
<evidence type="ECO:0000313" key="2">
    <source>
        <dbReference type="Proteomes" id="UP000768646"/>
    </source>
</evidence>
<keyword evidence="2" id="KW-1185">Reference proteome</keyword>
<evidence type="ECO:0000313" key="1">
    <source>
        <dbReference type="EMBL" id="KAG4304123.1"/>
    </source>
</evidence>
<sequence>MFKPSKIISGAKRLPMTSKQGRQFYKGSRTGSMGRHTKKGGYIIDWTKVRTFVVPSGLDTTPVMFFFKKKTNGISNKTQLKPFVTAKVRPMRSSFGPGQKHGFDGNAYYKQWKQENPEEK</sequence>
<reference evidence="1 2" key="1">
    <citation type="journal article" date="2021" name="Commun. Biol.">
        <title>Genomic insights into the host specific adaptation of the Pneumocystis genus.</title>
        <authorList>
            <person name="Cisse O.H."/>
            <person name="Ma L."/>
            <person name="Dekker J.P."/>
            <person name="Khil P.P."/>
            <person name="Youn J.-H."/>
            <person name="Brenchley J.M."/>
            <person name="Blair R."/>
            <person name="Pahar B."/>
            <person name="Chabe M."/>
            <person name="Van Rompay K.K.A."/>
            <person name="Keesler R."/>
            <person name="Sukura A."/>
            <person name="Hirsch V."/>
            <person name="Kutty G."/>
            <person name="Liu Y."/>
            <person name="Peng L."/>
            <person name="Chen J."/>
            <person name="Song J."/>
            <person name="Weissenbacher-Lang C."/>
            <person name="Xu J."/>
            <person name="Upham N.S."/>
            <person name="Stajich J.E."/>
            <person name="Cuomo C.A."/>
            <person name="Cushion M.T."/>
            <person name="Kovacs J.A."/>
        </authorList>
    </citation>
    <scope>NUCLEOTIDE SEQUENCE [LARGE SCALE GENOMIC DNA]</scope>
    <source>
        <strain evidence="1 2">RABM</strain>
    </source>
</reference>
<protein>
    <submittedName>
        <fullName evidence="1">Uncharacterized protein</fullName>
    </submittedName>
</protein>
<dbReference type="Proteomes" id="UP000768646">
    <property type="component" value="Unassembled WGS sequence"/>
</dbReference>
<name>A0ACB7C9A7_9ASCO</name>
<accession>A0ACB7C9A7</accession>
<dbReference type="EMBL" id="JABTEG010000011">
    <property type="protein sequence ID" value="KAG4304123.1"/>
    <property type="molecule type" value="Genomic_DNA"/>
</dbReference>
<organism evidence="1 2">
    <name type="scientific">Pneumocystis oryctolagi</name>
    <dbReference type="NCBI Taxonomy" id="42067"/>
    <lineage>
        <taxon>Eukaryota</taxon>
        <taxon>Fungi</taxon>
        <taxon>Dikarya</taxon>
        <taxon>Ascomycota</taxon>
        <taxon>Taphrinomycotina</taxon>
        <taxon>Pneumocystomycetes</taxon>
        <taxon>Pneumocystaceae</taxon>
        <taxon>Pneumocystis</taxon>
    </lineage>
</organism>
<gene>
    <name evidence="1" type="ORF">PORY_002487</name>
</gene>
<comment type="caution">
    <text evidence="1">The sequence shown here is derived from an EMBL/GenBank/DDBJ whole genome shotgun (WGS) entry which is preliminary data.</text>
</comment>